<proteinExistence type="inferred from homology"/>
<dbReference type="GO" id="GO:0005886">
    <property type="term" value="C:plasma membrane"/>
    <property type="evidence" value="ECO:0007669"/>
    <property type="project" value="UniProtKB-SubCell"/>
</dbReference>
<evidence type="ECO:0000256" key="3">
    <source>
        <dbReference type="ARBA" id="ARBA00022475"/>
    </source>
</evidence>
<dbReference type="GO" id="GO:0008381">
    <property type="term" value="F:mechanosensitive monoatomic ion channel activity"/>
    <property type="evidence" value="ECO:0007669"/>
    <property type="project" value="InterPro"/>
</dbReference>
<dbReference type="RefSeq" id="WP_301200615.1">
    <property type="nucleotide sequence ID" value="NZ_JAPDPI010000030.1"/>
</dbReference>
<dbReference type="InterPro" id="IPR011066">
    <property type="entry name" value="MscS_channel_C_sf"/>
</dbReference>
<dbReference type="Proteomes" id="UP001207408">
    <property type="component" value="Unassembled WGS sequence"/>
</dbReference>
<dbReference type="PANTHER" id="PTHR30221:SF1">
    <property type="entry name" value="SMALL-CONDUCTANCE MECHANOSENSITIVE CHANNEL"/>
    <property type="match status" value="1"/>
</dbReference>
<keyword evidence="6 7" id="KW-0472">Membrane</keyword>
<name>A0AAE3MFM3_9BACT</name>
<dbReference type="InterPro" id="IPR049278">
    <property type="entry name" value="MS_channel_C"/>
</dbReference>
<dbReference type="InterPro" id="IPR006685">
    <property type="entry name" value="MscS_channel_2nd"/>
</dbReference>
<dbReference type="InterPro" id="IPR011014">
    <property type="entry name" value="MscS_channel_TM-2"/>
</dbReference>
<evidence type="ECO:0000259" key="9">
    <source>
        <dbReference type="Pfam" id="PF21082"/>
    </source>
</evidence>
<sequence>MDWQYWLQVAIIIVAVYLSSFIIRKFLGLFIKRKSLKVNVDPTNFSFLKNSISFLIYTAGLIAIFYITPSLKTVSKALFAGAGVLAAIIGFASQKAFSNIISGIFILIFRPFRVNDVIEINGIDKGIVEEITLRHTIIRNYENRRIIIPNSIISEATIINSNIIEEKIKKFVEFDISYESDIELAKKIIYEEAVNHPLIYDNRSEEDKKVNKPMALTRVIRLGEYSVTIRAYIWAKNNDDAFVLNCDMNESVKKRFDQVGIEIPYPHRTIVNKHSKQITQ</sequence>
<evidence type="ECO:0000256" key="2">
    <source>
        <dbReference type="ARBA" id="ARBA00008017"/>
    </source>
</evidence>
<comment type="caution">
    <text evidence="10">The sequence shown here is derived from an EMBL/GenBank/DDBJ whole genome shotgun (WGS) entry which is preliminary data.</text>
</comment>
<evidence type="ECO:0000259" key="8">
    <source>
        <dbReference type="Pfam" id="PF00924"/>
    </source>
</evidence>
<dbReference type="InterPro" id="IPR010920">
    <property type="entry name" value="LSM_dom_sf"/>
</dbReference>
<evidence type="ECO:0000256" key="5">
    <source>
        <dbReference type="ARBA" id="ARBA00022989"/>
    </source>
</evidence>
<reference evidence="10" key="1">
    <citation type="submission" date="2022-10" db="EMBL/GenBank/DDBJ databases">
        <authorList>
            <person name="Yu W.X."/>
        </authorList>
    </citation>
    <scope>NUCLEOTIDE SEQUENCE</scope>
    <source>
        <strain evidence="10">D04</strain>
    </source>
</reference>
<comment type="subcellular location">
    <subcellularLocation>
        <location evidence="1">Cell membrane</location>
        <topology evidence="1">Multi-pass membrane protein</topology>
    </subcellularLocation>
</comment>
<comment type="similarity">
    <text evidence="2">Belongs to the MscS (TC 1.A.23) family.</text>
</comment>
<evidence type="ECO:0000313" key="11">
    <source>
        <dbReference type="Proteomes" id="UP001207408"/>
    </source>
</evidence>
<dbReference type="InterPro" id="IPR045275">
    <property type="entry name" value="MscS_archaea/bacteria_type"/>
</dbReference>
<dbReference type="Gene3D" id="1.10.287.1260">
    <property type="match status" value="1"/>
</dbReference>
<dbReference type="EMBL" id="JAPDPI010000030">
    <property type="protein sequence ID" value="MCW3806816.1"/>
    <property type="molecule type" value="Genomic_DNA"/>
</dbReference>
<dbReference type="PANTHER" id="PTHR30221">
    <property type="entry name" value="SMALL-CONDUCTANCE MECHANOSENSITIVE CHANNEL"/>
    <property type="match status" value="1"/>
</dbReference>
<feature type="domain" description="Mechanosensitive ion channel MscS" evidence="8">
    <location>
        <begin position="96"/>
        <end position="162"/>
    </location>
</feature>
<organism evidence="10 11">
    <name type="scientific">Plebeiibacterium marinum</name>
    <dbReference type="NCBI Taxonomy" id="2992111"/>
    <lineage>
        <taxon>Bacteria</taxon>
        <taxon>Pseudomonadati</taxon>
        <taxon>Bacteroidota</taxon>
        <taxon>Bacteroidia</taxon>
        <taxon>Marinilabiliales</taxon>
        <taxon>Marinilabiliaceae</taxon>
        <taxon>Plebeiibacterium</taxon>
    </lineage>
</organism>
<accession>A0AAE3MFM3</accession>
<dbReference type="Pfam" id="PF21082">
    <property type="entry name" value="MS_channel_3rd"/>
    <property type="match status" value="1"/>
</dbReference>
<dbReference type="Gene3D" id="2.30.30.60">
    <property type="match status" value="1"/>
</dbReference>
<gene>
    <name evidence="10" type="ORF">OM074_14360</name>
</gene>
<dbReference type="SUPFAM" id="SSF50182">
    <property type="entry name" value="Sm-like ribonucleoproteins"/>
    <property type="match status" value="1"/>
</dbReference>
<dbReference type="Gene3D" id="3.30.70.100">
    <property type="match status" value="1"/>
</dbReference>
<dbReference type="SUPFAM" id="SSF82861">
    <property type="entry name" value="Mechanosensitive channel protein MscS (YggB), transmembrane region"/>
    <property type="match status" value="1"/>
</dbReference>
<evidence type="ECO:0000256" key="1">
    <source>
        <dbReference type="ARBA" id="ARBA00004651"/>
    </source>
</evidence>
<keyword evidence="5 7" id="KW-1133">Transmembrane helix</keyword>
<dbReference type="AlphaFoldDB" id="A0AAE3MFM3"/>
<evidence type="ECO:0000256" key="6">
    <source>
        <dbReference type="ARBA" id="ARBA00023136"/>
    </source>
</evidence>
<keyword evidence="4 7" id="KW-0812">Transmembrane</keyword>
<evidence type="ECO:0000256" key="7">
    <source>
        <dbReference type="SAM" id="Phobius"/>
    </source>
</evidence>
<dbReference type="Pfam" id="PF00924">
    <property type="entry name" value="MS_channel_2nd"/>
    <property type="match status" value="1"/>
</dbReference>
<evidence type="ECO:0000313" key="10">
    <source>
        <dbReference type="EMBL" id="MCW3806816.1"/>
    </source>
</evidence>
<keyword evidence="3" id="KW-1003">Cell membrane</keyword>
<feature type="transmembrane region" description="Helical" evidence="7">
    <location>
        <begin position="47"/>
        <end position="67"/>
    </location>
</feature>
<protein>
    <submittedName>
        <fullName evidence="10">Mechanosensitive ion channel family protein</fullName>
    </submittedName>
</protein>
<feature type="transmembrane region" description="Helical" evidence="7">
    <location>
        <begin position="6"/>
        <end position="27"/>
    </location>
</feature>
<dbReference type="SUPFAM" id="SSF82689">
    <property type="entry name" value="Mechanosensitive channel protein MscS (YggB), C-terminal domain"/>
    <property type="match status" value="1"/>
</dbReference>
<dbReference type="InterPro" id="IPR023408">
    <property type="entry name" value="MscS_beta-dom_sf"/>
</dbReference>
<evidence type="ECO:0000256" key="4">
    <source>
        <dbReference type="ARBA" id="ARBA00022692"/>
    </source>
</evidence>
<keyword evidence="11" id="KW-1185">Reference proteome</keyword>
<feature type="domain" description="Mechanosensitive ion channel MscS C-terminal" evidence="9">
    <location>
        <begin position="173"/>
        <end position="263"/>
    </location>
</feature>